<organism evidence="1 2">
    <name type="scientific">Natronolimnobius baerhuensis</name>
    <dbReference type="NCBI Taxonomy" id="253108"/>
    <lineage>
        <taxon>Archaea</taxon>
        <taxon>Methanobacteriati</taxon>
        <taxon>Methanobacteriota</taxon>
        <taxon>Stenosarchaea group</taxon>
        <taxon>Halobacteria</taxon>
        <taxon>Halobacteriales</taxon>
        <taxon>Natrialbaceae</taxon>
        <taxon>Natronolimnobius</taxon>
    </lineage>
</organism>
<protein>
    <recommendedName>
        <fullName evidence="3">SAM-dependent methyltransferase</fullName>
    </recommendedName>
</protein>
<accession>A0A202EDD3</accession>
<dbReference type="OrthoDB" id="338984at2157"/>
<proteinExistence type="predicted"/>
<reference evidence="1 2" key="1">
    <citation type="submission" date="2017-02" db="EMBL/GenBank/DDBJ databases">
        <title>Natronthermophilus aegyptiacus gen. nov.,sp. nov., an aerobic, extremely halophilic alkalithermophilic archaeon isolated from the athalassohaline Wadi An Natrun, Egypt.</title>
        <authorList>
            <person name="Zhao B."/>
        </authorList>
    </citation>
    <scope>NUCLEOTIDE SEQUENCE [LARGE SCALE GENOMIC DNA]</scope>
    <source>
        <strain evidence="1 2">CGMCC 1.3597</strain>
    </source>
</reference>
<keyword evidence="2" id="KW-1185">Reference proteome</keyword>
<evidence type="ECO:0000313" key="1">
    <source>
        <dbReference type="EMBL" id="OVE86254.1"/>
    </source>
</evidence>
<dbReference type="SUPFAM" id="SSF53335">
    <property type="entry name" value="S-adenosyl-L-methionine-dependent methyltransferases"/>
    <property type="match status" value="1"/>
</dbReference>
<dbReference type="Gene3D" id="3.40.50.150">
    <property type="entry name" value="Vaccinia Virus protein VP39"/>
    <property type="match status" value="1"/>
</dbReference>
<dbReference type="RefSeq" id="WP_087714195.1">
    <property type="nucleotide sequence ID" value="NZ_MWPH01000001.1"/>
</dbReference>
<dbReference type="EMBL" id="MWPH01000001">
    <property type="protein sequence ID" value="OVE86254.1"/>
    <property type="molecule type" value="Genomic_DNA"/>
</dbReference>
<sequence>MKAYLEAKRTVDDRALNRRVLERFQTELPDTDPVRIVELGVGVGTMITRLAAWGLLPERVSYRAVDHDRKTIERAQSLVPAELETLGYDVSQSTTADANTETLIADHSEDRTRLEITLEQADALTLEATADVVIAAAFLDLVDADAAVPALEAMLEDGGLLYAPITYDGGTGFAPRDPLDSHLEQAYHRHMDEHRDGGRSDAGRHLLTELPARDWTVLESGGSNWIVRPSADNGYPDAERVVVEHVLETIDDAVAEVVSTQETDAIPARDRQRWLERRLDELERGDLVYTVTNLDVLARR</sequence>
<dbReference type="AlphaFoldDB" id="A0A202EDD3"/>
<evidence type="ECO:0008006" key="3">
    <source>
        <dbReference type="Google" id="ProtNLM"/>
    </source>
</evidence>
<dbReference type="Proteomes" id="UP000196084">
    <property type="component" value="Unassembled WGS sequence"/>
</dbReference>
<evidence type="ECO:0000313" key="2">
    <source>
        <dbReference type="Proteomes" id="UP000196084"/>
    </source>
</evidence>
<name>A0A202EDD3_9EURY</name>
<dbReference type="InterPro" id="IPR029063">
    <property type="entry name" value="SAM-dependent_MTases_sf"/>
</dbReference>
<gene>
    <name evidence="1" type="ORF">B2G88_05580</name>
</gene>
<comment type="caution">
    <text evidence="1">The sequence shown here is derived from an EMBL/GenBank/DDBJ whole genome shotgun (WGS) entry which is preliminary data.</text>
</comment>